<keyword evidence="1" id="KW-1133">Transmembrane helix</keyword>
<dbReference type="EMBL" id="JBHUGI010000034">
    <property type="protein sequence ID" value="MFD1929454.1"/>
    <property type="molecule type" value="Genomic_DNA"/>
</dbReference>
<proteinExistence type="predicted"/>
<keyword evidence="1" id="KW-0812">Transmembrane</keyword>
<dbReference type="PANTHER" id="PTHR40078">
    <property type="entry name" value="INTEGRAL MEMBRANE PROTEIN-RELATED"/>
    <property type="match status" value="1"/>
</dbReference>
<evidence type="ECO:0000313" key="3">
    <source>
        <dbReference type="Proteomes" id="UP001597218"/>
    </source>
</evidence>
<reference evidence="3" key="1">
    <citation type="journal article" date="2019" name="Int. J. Syst. Evol. Microbiol.">
        <title>The Global Catalogue of Microorganisms (GCM) 10K type strain sequencing project: providing services to taxonomists for standard genome sequencing and annotation.</title>
        <authorList>
            <consortium name="The Broad Institute Genomics Platform"/>
            <consortium name="The Broad Institute Genome Sequencing Center for Infectious Disease"/>
            <person name="Wu L."/>
            <person name="Ma J."/>
        </authorList>
    </citation>
    <scope>NUCLEOTIDE SEQUENCE [LARGE SCALE GENOMIC DNA]</scope>
    <source>
        <strain evidence="3">CGMCC 4.7177</strain>
    </source>
</reference>
<dbReference type="RefSeq" id="WP_381539594.1">
    <property type="nucleotide sequence ID" value="NZ_JBHUGI010000034.1"/>
</dbReference>
<dbReference type="Proteomes" id="UP001597218">
    <property type="component" value="Unassembled WGS sequence"/>
</dbReference>
<feature type="transmembrane region" description="Helical" evidence="1">
    <location>
        <begin position="78"/>
        <end position="97"/>
    </location>
</feature>
<gene>
    <name evidence="2" type="ORF">ACFSFY_15535</name>
</gene>
<organism evidence="2 3">
    <name type="scientific">Sporosarcina siberiensis</name>
    <dbReference type="NCBI Taxonomy" id="1365606"/>
    <lineage>
        <taxon>Bacteria</taxon>
        <taxon>Bacillati</taxon>
        <taxon>Bacillota</taxon>
        <taxon>Bacilli</taxon>
        <taxon>Bacillales</taxon>
        <taxon>Caryophanaceae</taxon>
        <taxon>Sporosarcina</taxon>
    </lineage>
</organism>
<evidence type="ECO:0000313" key="2">
    <source>
        <dbReference type="EMBL" id="MFD1929454.1"/>
    </source>
</evidence>
<feature type="transmembrane region" description="Helical" evidence="1">
    <location>
        <begin position="50"/>
        <end position="71"/>
    </location>
</feature>
<sequence length="222" mass="24694">MSRILRWRWTFFLTGLMICALGISMTIKGQRFGIGPWDVFHVGLYKNFGLTIGTWSIITGLFIVLCTALVLKEWPKLGTWLNMILLGFFIDLFNWILPDFESFSAQLIVFIVGIIILSFGIGVYVSPNMGAGPRDSLMLIFVEKFGIGIKTVRTTIEVVVAILGWLLGGPVGIGTVFIALFIGQIVHYSLPLSRKLLLRVIGEEDDSVLYNFIPAKSSATNK</sequence>
<accession>A0ABW4SJY2</accession>
<protein>
    <submittedName>
        <fullName evidence="2">YitT family protein</fullName>
    </submittedName>
</protein>
<dbReference type="InterPro" id="IPR038750">
    <property type="entry name" value="YczE/YyaS-like"/>
</dbReference>
<dbReference type="PANTHER" id="PTHR40078:SF1">
    <property type="entry name" value="INTEGRAL MEMBRANE PROTEIN"/>
    <property type="match status" value="1"/>
</dbReference>
<evidence type="ECO:0000256" key="1">
    <source>
        <dbReference type="SAM" id="Phobius"/>
    </source>
</evidence>
<keyword evidence="1" id="KW-0472">Membrane</keyword>
<dbReference type="Pfam" id="PF19700">
    <property type="entry name" value="DUF6198"/>
    <property type="match status" value="1"/>
</dbReference>
<comment type="caution">
    <text evidence="2">The sequence shown here is derived from an EMBL/GenBank/DDBJ whole genome shotgun (WGS) entry which is preliminary data.</text>
</comment>
<keyword evidence="3" id="KW-1185">Reference proteome</keyword>
<name>A0ABW4SJY2_9BACL</name>
<feature type="transmembrane region" description="Helical" evidence="1">
    <location>
        <begin position="103"/>
        <end position="126"/>
    </location>
</feature>